<dbReference type="GO" id="GO:0000794">
    <property type="term" value="C:condensed nuclear chromosome"/>
    <property type="evidence" value="ECO:0007669"/>
    <property type="project" value="InterPro"/>
</dbReference>
<sequence length="272" mass="30858">MHSDEDISTDVSSPVRENPGSSGSEDDDICINEADKQILEWASKLEIESIQVREKSTKLINLIDERVNEMHSIFNEKLSTLKFDNVIQLLQDNNAHVCKWTELQKKNDFNLEKLNFTMNDFYLLLLSLSKEVHSINEQIAGIKEANVKKSTGSKEMKSTCHCSCHHHKDTYLDGTTISNSEGEEIEGPITRSKSVMIKKSSKPMAHKKPKPVTGKWKTRGTGRGRPRQTATRPQRSKKKDSDSPTRNTNVARTIIPWEELDDTLSNVYSSEL</sequence>
<dbReference type="OrthoDB" id="3997928at2759"/>
<dbReference type="KEGG" id="kaf:KAFR_0E01980"/>
<evidence type="ECO:0000313" key="3">
    <source>
        <dbReference type="Proteomes" id="UP000005220"/>
    </source>
</evidence>
<dbReference type="RefSeq" id="XP_003957486.1">
    <property type="nucleotide sequence ID" value="XM_003957437.1"/>
</dbReference>
<evidence type="ECO:0000256" key="1">
    <source>
        <dbReference type="SAM" id="MobiDB-lite"/>
    </source>
</evidence>
<feature type="region of interest" description="Disordered" evidence="1">
    <location>
        <begin position="1"/>
        <end position="28"/>
    </location>
</feature>
<gene>
    <name evidence="2" type="primary">KAFR0E01980</name>
    <name evidence="2" type="ORF">KAFR_0E01980</name>
</gene>
<accession>H2AVF1</accession>
<dbReference type="GO" id="GO:0007131">
    <property type="term" value="P:reciprocal meiotic recombination"/>
    <property type="evidence" value="ECO:0007669"/>
    <property type="project" value="InterPro"/>
</dbReference>
<feature type="compositionally biased region" description="Basic residues" evidence="1">
    <location>
        <begin position="199"/>
        <end position="226"/>
    </location>
</feature>
<evidence type="ECO:0000313" key="2">
    <source>
        <dbReference type="EMBL" id="CCF58351.1"/>
    </source>
</evidence>
<proteinExistence type="predicted"/>
<feature type="region of interest" description="Disordered" evidence="1">
    <location>
        <begin position="175"/>
        <end position="255"/>
    </location>
</feature>
<reference evidence="2 3" key="1">
    <citation type="journal article" date="2011" name="Proc. Natl. Acad. Sci. U.S.A.">
        <title>Evolutionary erosion of yeast sex chromosomes by mating-type switching accidents.</title>
        <authorList>
            <person name="Gordon J.L."/>
            <person name="Armisen D."/>
            <person name="Proux-Wera E."/>
            <person name="Oheigeartaigh S.S."/>
            <person name="Byrne K.P."/>
            <person name="Wolfe K.H."/>
        </authorList>
    </citation>
    <scope>NUCLEOTIDE SEQUENCE [LARGE SCALE GENOMIC DNA]</scope>
    <source>
        <strain evidence="3">ATCC 22294 / BCRC 22015 / CBS 2517 / CECT 1963 / NBRC 1671 / NRRL Y-8276</strain>
    </source>
</reference>
<keyword evidence="3" id="KW-1185">Reference proteome</keyword>
<dbReference type="InParanoid" id="H2AVF1"/>
<dbReference type="eggNOG" id="ENOG502S5X2">
    <property type="taxonomic scope" value="Eukaryota"/>
</dbReference>
<dbReference type="GeneID" id="13883009"/>
<protein>
    <submittedName>
        <fullName evidence="2">Uncharacterized protein</fullName>
    </submittedName>
</protein>
<organism evidence="2 3">
    <name type="scientific">Kazachstania africana (strain ATCC 22294 / BCRC 22015 / CBS 2517 / CECT 1963 / NBRC 1671 / NRRL Y-8276)</name>
    <name type="common">Yeast</name>
    <name type="synonym">Kluyveromyces africanus</name>
    <dbReference type="NCBI Taxonomy" id="1071382"/>
    <lineage>
        <taxon>Eukaryota</taxon>
        <taxon>Fungi</taxon>
        <taxon>Dikarya</taxon>
        <taxon>Ascomycota</taxon>
        <taxon>Saccharomycotina</taxon>
        <taxon>Saccharomycetes</taxon>
        <taxon>Saccharomycetales</taxon>
        <taxon>Saccharomycetaceae</taxon>
        <taxon>Kazachstania</taxon>
    </lineage>
</organism>
<dbReference type="EMBL" id="HE650825">
    <property type="protein sequence ID" value="CCF58351.1"/>
    <property type="molecule type" value="Genomic_DNA"/>
</dbReference>
<dbReference type="STRING" id="1071382.H2AVF1"/>
<dbReference type="InterPro" id="IPR015159">
    <property type="entry name" value="Rec107"/>
</dbReference>
<dbReference type="Proteomes" id="UP000005220">
    <property type="component" value="Chromosome 5"/>
</dbReference>
<dbReference type="AlphaFoldDB" id="H2AVF1"/>
<dbReference type="FunCoup" id="H2AVF1">
    <property type="interactions" value="56"/>
</dbReference>
<dbReference type="Pfam" id="PF09074">
    <property type="entry name" value="Mer2"/>
    <property type="match status" value="1"/>
</dbReference>
<name>H2AVF1_KAZAF</name>
<dbReference type="HOGENOM" id="CLU_1046568_0_0_1"/>